<comment type="caution">
    <text evidence="2">The sequence shown here is derived from an EMBL/GenBank/DDBJ whole genome shotgun (WGS) entry which is preliminary data.</text>
</comment>
<keyword evidence="3" id="KW-1185">Reference proteome</keyword>
<reference evidence="2 3" key="1">
    <citation type="submission" date="2022-12" db="EMBL/GenBank/DDBJ databases">
        <title>Chromosome-level genome assembly of true bugs.</title>
        <authorList>
            <person name="Ma L."/>
            <person name="Li H."/>
        </authorList>
    </citation>
    <scope>NUCLEOTIDE SEQUENCE [LARGE SCALE GENOMIC DNA]</scope>
    <source>
        <strain evidence="2">Lab_2022b</strain>
    </source>
</reference>
<feature type="repeat" description="ANK" evidence="1">
    <location>
        <begin position="99"/>
        <end position="131"/>
    </location>
</feature>
<feature type="repeat" description="ANK" evidence="1">
    <location>
        <begin position="1"/>
        <end position="27"/>
    </location>
</feature>
<evidence type="ECO:0000313" key="2">
    <source>
        <dbReference type="EMBL" id="KAK9504123.1"/>
    </source>
</evidence>
<dbReference type="InterPro" id="IPR036770">
    <property type="entry name" value="Ankyrin_rpt-contain_sf"/>
</dbReference>
<dbReference type="AlphaFoldDB" id="A0AAW1D4P0"/>
<dbReference type="PANTHER" id="PTHR24157:SF3">
    <property type="entry name" value="ANKYRIN REPEAT, SAM AND BASIC LEUCINE ZIPPER DOMAIN-CONTAINING PROTEIN 1"/>
    <property type="match status" value="1"/>
</dbReference>
<sequence>MYAASLGISKYVNLLLKNGANPNVHDRLTTPLICLCNSTSFDDVELLKCFNLLIKAGASINICDENKMTPLMYAANRGRIQLVARMIELGSDLEIYDDYGWTAIFFAVDSGDVNMVQMLKDAGSNISLTDKKGRTLYDLATVKNYNVIAEIVNTENKSFLNELNLIKKEKMSKYDILMYDMPDYKKSDFNGFTEDALKTIMAAGLTNLVNLFIEKKIGYCQFLIFKDEDWKKIGVNISFDRKKLITYSNRIIQKKWSQDAFIKQWNDEFSLFKLIQLVSNAIRIVHILIATYRICFREYNNTMLGNYKIKAIIKNCLQDLNLLKKLIKIIYSHVKDLDNYPPADFIAPKCK</sequence>
<gene>
    <name evidence="2" type="ORF">O3M35_010527</name>
</gene>
<accession>A0AAW1D4P0</accession>
<dbReference type="SMART" id="SM00248">
    <property type="entry name" value="ANK"/>
    <property type="match status" value="3"/>
</dbReference>
<proteinExistence type="predicted"/>
<dbReference type="PROSITE" id="PS50297">
    <property type="entry name" value="ANK_REP_REGION"/>
    <property type="match status" value="2"/>
</dbReference>
<protein>
    <recommendedName>
        <fullName evidence="4">Ankyrin repeat protein</fullName>
    </recommendedName>
</protein>
<evidence type="ECO:0000256" key="1">
    <source>
        <dbReference type="PROSITE-ProRule" id="PRU00023"/>
    </source>
</evidence>
<keyword evidence="1" id="KW-0040">ANK repeat</keyword>
<feature type="repeat" description="ANK" evidence="1">
    <location>
        <begin position="66"/>
        <end position="98"/>
    </location>
</feature>
<dbReference type="EMBL" id="JAPXFL010000007">
    <property type="protein sequence ID" value="KAK9504123.1"/>
    <property type="molecule type" value="Genomic_DNA"/>
</dbReference>
<organism evidence="2 3">
    <name type="scientific">Rhynocoris fuscipes</name>
    <dbReference type="NCBI Taxonomy" id="488301"/>
    <lineage>
        <taxon>Eukaryota</taxon>
        <taxon>Metazoa</taxon>
        <taxon>Ecdysozoa</taxon>
        <taxon>Arthropoda</taxon>
        <taxon>Hexapoda</taxon>
        <taxon>Insecta</taxon>
        <taxon>Pterygota</taxon>
        <taxon>Neoptera</taxon>
        <taxon>Paraneoptera</taxon>
        <taxon>Hemiptera</taxon>
        <taxon>Heteroptera</taxon>
        <taxon>Panheteroptera</taxon>
        <taxon>Cimicomorpha</taxon>
        <taxon>Reduviidae</taxon>
        <taxon>Harpactorinae</taxon>
        <taxon>Harpactorini</taxon>
        <taxon>Rhynocoris</taxon>
    </lineage>
</organism>
<name>A0AAW1D4P0_9HEMI</name>
<dbReference type="InterPro" id="IPR002110">
    <property type="entry name" value="Ankyrin_rpt"/>
</dbReference>
<dbReference type="SUPFAM" id="SSF48403">
    <property type="entry name" value="Ankyrin repeat"/>
    <property type="match status" value="1"/>
</dbReference>
<dbReference type="PANTHER" id="PTHR24157">
    <property type="entry name" value="ANKYRIN REPEAT, SAM AND BASIC LEUCINE ZIPPER DOMAIN-CONTAINING PROTEIN 1"/>
    <property type="match status" value="1"/>
</dbReference>
<dbReference type="Proteomes" id="UP001461498">
    <property type="component" value="Unassembled WGS sequence"/>
</dbReference>
<dbReference type="Pfam" id="PF12796">
    <property type="entry name" value="Ank_2"/>
    <property type="match status" value="1"/>
</dbReference>
<dbReference type="Gene3D" id="1.25.40.20">
    <property type="entry name" value="Ankyrin repeat-containing domain"/>
    <property type="match status" value="1"/>
</dbReference>
<dbReference type="PROSITE" id="PS50088">
    <property type="entry name" value="ANK_REPEAT"/>
    <property type="match status" value="3"/>
</dbReference>
<evidence type="ECO:0000313" key="3">
    <source>
        <dbReference type="Proteomes" id="UP001461498"/>
    </source>
</evidence>
<evidence type="ECO:0008006" key="4">
    <source>
        <dbReference type="Google" id="ProtNLM"/>
    </source>
</evidence>
<dbReference type="GO" id="GO:0071546">
    <property type="term" value="C:pi-body"/>
    <property type="evidence" value="ECO:0007669"/>
    <property type="project" value="TreeGrafter"/>
</dbReference>